<evidence type="ECO:0000313" key="3">
    <source>
        <dbReference type="Proteomes" id="UP000016933"/>
    </source>
</evidence>
<reference evidence="2 3" key="2">
    <citation type="journal article" date="2012" name="PLoS Pathog.">
        <title>Diverse lifestyles and strategies of plant pathogenesis encoded in the genomes of eighteen Dothideomycetes fungi.</title>
        <authorList>
            <person name="Ohm R.A."/>
            <person name="Feau N."/>
            <person name="Henrissat B."/>
            <person name="Schoch C.L."/>
            <person name="Horwitz B.A."/>
            <person name="Barry K.W."/>
            <person name="Condon B.J."/>
            <person name="Copeland A.C."/>
            <person name="Dhillon B."/>
            <person name="Glaser F."/>
            <person name="Hesse C.N."/>
            <person name="Kosti I."/>
            <person name="LaButti K."/>
            <person name="Lindquist E.A."/>
            <person name="Lucas S."/>
            <person name="Salamov A.A."/>
            <person name="Bradshaw R.E."/>
            <person name="Ciuffetti L."/>
            <person name="Hamelin R.C."/>
            <person name="Kema G.H.J."/>
            <person name="Lawrence C."/>
            <person name="Scott J.A."/>
            <person name="Spatafora J.W."/>
            <person name="Turgeon B.G."/>
            <person name="de Wit P.J.G.M."/>
            <person name="Zhong S."/>
            <person name="Goodwin S.B."/>
            <person name="Grigoriev I.V."/>
        </authorList>
    </citation>
    <scope>NUCLEOTIDE SEQUENCE [LARGE SCALE GENOMIC DNA]</scope>
    <source>
        <strain evidence="3">NZE10 / CBS 128990</strain>
    </source>
</reference>
<dbReference type="EMBL" id="KB446540">
    <property type="protein sequence ID" value="EME43534.1"/>
    <property type="molecule type" value="Genomic_DNA"/>
</dbReference>
<dbReference type="Pfam" id="PF00240">
    <property type="entry name" value="ubiquitin"/>
    <property type="match status" value="1"/>
</dbReference>
<dbReference type="OrthoDB" id="267397at2759"/>
<name>M2Y5L2_DOTSN</name>
<gene>
    <name evidence="2" type="ORF">DOTSEDRAFT_99868</name>
</gene>
<dbReference type="PRINTS" id="PR00348">
    <property type="entry name" value="UBIQUITIN"/>
</dbReference>
<evidence type="ECO:0000259" key="1">
    <source>
        <dbReference type="PROSITE" id="PS50053"/>
    </source>
</evidence>
<keyword evidence="3" id="KW-1185">Reference proteome</keyword>
<dbReference type="STRING" id="675120.M2Y5L2"/>
<feature type="domain" description="Ubiquitin-like" evidence="1">
    <location>
        <begin position="1"/>
        <end position="58"/>
    </location>
</feature>
<sequence>MTLNIRPTTGRTIRLEAESDTTIDTIKIRHEDLTGISAVDRRLLFGGKQLEDDLIFSE</sequence>
<dbReference type="InterPro" id="IPR000626">
    <property type="entry name" value="Ubiquitin-like_dom"/>
</dbReference>
<dbReference type="HOGENOM" id="CLU_2984472_0_0_1"/>
<protein>
    <recommendedName>
        <fullName evidence="1">Ubiquitin-like domain-containing protein</fullName>
    </recommendedName>
</protein>
<reference evidence="3" key="1">
    <citation type="journal article" date="2012" name="PLoS Genet.">
        <title>The genomes of the fungal plant pathogens Cladosporium fulvum and Dothistroma septosporum reveal adaptation to different hosts and lifestyles but also signatures of common ancestry.</title>
        <authorList>
            <person name="de Wit P.J.G.M."/>
            <person name="van der Burgt A."/>
            <person name="Oekmen B."/>
            <person name="Stergiopoulos I."/>
            <person name="Abd-Elsalam K.A."/>
            <person name="Aerts A.L."/>
            <person name="Bahkali A.H."/>
            <person name="Beenen H.G."/>
            <person name="Chettri P."/>
            <person name="Cox M.P."/>
            <person name="Datema E."/>
            <person name="de Vries R.P."/>
            <person name="Dhillon B."/>
            <person name="Ganley A.R."/>
            <person name="Griffiths S.A."/>
            <person name="Guo Y."/>
            <person name="Hamelin R.C."/>
            <person name="Henrissat B."/>
            <person name="Kabir M.S."/>
            <person name="Jashni M.K."/>
            <person name="Kema G."/>
            <person name="Klaubauf S."/>
            <person name="Lapidus A."/>
            <person name="Levasseur A."/>
            <person name="Lindquist E."/>
            <person name="Mehrabi R."/>
            <person name="Ohm R.A."/>
            <person name="Owen T.J."/>
            <person name="Salamov A."/>
            <person name="Schwelm A."/>
            <person name="Schijlen E."/>
            <person name="Sun H."/>
            <person name="van den Burg H.A."/>
            <person name="van Ham R.C.H.J."/>
            <person name="Zhang S."/>
            <person name="Goodwin S.B."/>
            <person name="Grigoriev I.V."/>
            <person name="Collemare J."/>
            <person name="Bradshaw R.E."/>
        </authorList>
    </citation>
    <scope>NUCLEOTIDE SEQUENCE [LARGE SCALE GENOMIC DNA]</scope>
    <source>
        <strain evidence="3">NZE10 / CBS 128990</strain>
    </source>
</reference>
<proteinExistence type="predicted"/>
<dbReference type="AlphaFoldDB" id="M2Y5L2"/>
<organism evidence="2 3">
    <name type="scientific">Dothistroma septosporum (strain NZE10 / CBS 128990)</name>
    <name type="common">Red band needle blight fungus</name>
    <name type="synonym">Mycosphaerella pini</name>
    <dbReference type="NCBI Taxonomy" id="675120"/>
    <lineage>
        <taxon>Eukaryota</taxon>
        <taxon>Fungi</taxon>
        <taxon>Dikarya</taxon>
        <taxon>Ascomycota</taxon>
        <taxon>Pezizomycotina</taxon>
        <taxon>Dothideomycetes</taxon>
        <taxon>Dothideomycetidae</taxon>
        <taxon>Mycosphaerellales</taxon>
        <taxon>Mycosphaerellaceae</taxon>
        <taxon>Dothistroma</taxon>
    </lineage>
</organism>
<feature type="non-terminal residue" evidence="2">
    <location>
        <position position="58"/>
    </location>
</feature>
<evidence type="ECO:0000313" key="2">
    <source>
        <dbReference type="EMBL" id="EME43534.1"/>
    </source>
</evidence>
<dbReference type="InterPro" id="IPR029071">
    <property type="entry name" value="Ubiquitin-like_domsf"/>
</dbReference>
<dbReference type="InterPro" id="IPR019956">
    <property type="entry name" value="Ubiquitin_dom"/>
</dbReference>
<dbReference type="SUPFAM" id="SSF54236">
    <property type="entry name" value="Ubiquitin-like"/>
    <property type="match status" value="1"/>
</dbReference>
<dbReference type="Gene3D" id="3.10.20.90">
    <property type="entry name" value="Phosphatidylinositol 3-kinase Catalytic Subunit, Chain A, domain 1"/>
    <property type="match status" value="1"/>
</dbReference>
<accession>M2Y5L2</accession>
<dbReference type="PROSITE" id="PS50053">
    <property type="entry name" value="UBIQUITIN_2"/>
    <property type="match status" value="1"/>
</dbReference>
<dbReference type="Proteomes" id="UP000016933">
    <property type="component" value="Unassembled WGS sequence"/>
</dbReference>